<sequence>MTTTRDEGWSGEMLDRPEMVAAFASQLRHHLAEYADYVSRIRRDAEAMWAENPPPEYGSFEAWWRHGRVTAPLAEIQEHLEKAMKLTHRLEARYRKHRHEIPAARQAAAQAKQAPALARGTDAGRVAQRRPAEARAPATSQDGSFLDMIRRESA</sequence>
<dbReference type="Proteomes" id="UP000546126">
    <property type="component" value="Unassembled WGS sequence"/>
</dbReference>
<dbReference type="RefSeq" id="WP_175604972.1">
    <property type="nucleotide sequence ID" value="NZ_JABWGO010000012.1"/>
</dbReference>
<evidence type="ECO:0000313" key="2">
    <source>
        <dbReference type="EMBL" id="NUW45512.1"/>
    </source>
</evidence>
<protein>
    <submittedName>
        <fullName evidence="2">Uncharacterized protein</fullName>
    </submittedName>
</protein>
<accession>A0A7Y6MF12</accession>
<feature type="region of interest" description="Disordered" evidence="1">
    <location>
        <begin position="110"/>
        <end position="154"/>
    </location>
</feature>
<comment type="caution">
    <text evidence="2">The sequence shown here is derived from an EMBL/GenBank/DDBJ whole genome shotgun (WGS) entry which is preliminary data.</text>
</comment>
<dbReference type="EMBL" id="JABWGO010000012">
    <property type="protein sequence ID" value="NUW45512.1"/>
    <property type="molecule type" value="Genomic_DNA"/>
</dbReference>
<dbReference type="AlphaFoldDB" id="A0A7Y6MF12"/>
<evidence type="ECO:0000313" key="3">
    <source>
        <dbReference type="Proteomes" id="UP000546126"/>
    </source>
</evidence>
<name>A0A7Y6MF12_9ACTN</name>
<proteinExistence type="predicted"/>
<evidence type="ECO:0000256" key="1">
    <source>
        <dbReference type="SAM" id="MobiDB-lite"/>
    </source>
</evidence>
<reference evidence="2 3" key="1">
    <citation type="submission" date="2020-06" db="EMBL/GenBank/DDBJ databases">
        <authorList>
            <person name="Chanama M."/>
        </authorList>
    </citation>
    <scope>NUCLEOTIDE SEQUENCE [LARGE SCALE GENOMIC DNA]</scope>
    <source>
        <strain evidence="2 3">TBRC6557</strain>
    </source>
</reference>
<organism evidence="2 3">
    <name type="scientific">Nonomuraea rhodomycinica</name>
    <dbReference type="NCBI Taxonomy" id="1712872"/>
    <lineage>
        <taxon>Bacteria</taxon>
        <taxon>Bacillati</taxon>
        <taxon>Actinomycetota</taxon>
        <taxon>Actinomycetes</taxon>
        <taxon>Streptosporangiales</taxon>
        <taxon>Streptosporangiaceae</taxon>
        <taxon>Nonomuraea</taxon>
    </lineage>
</organism>
<gene>
    <name evidence="2" type="ORF">HT134_36170</name>
</gene>
<keyword evidence="3" id="KW-1185">Reference proteome</keyword>